<dbReference type="PANTHER" id="PTHR34819">
    <property type="entry name" value="LARGE CYSTEINE-RICH PERIPLASMIC PROTEIN OMCB"/>
    <property type="match status" value="1"/>
</dbReference>
<feature type="domain" description="DUF11" evidence="1">
    <location>
        <begin position="310"/>
        <end position="425"/>
    </location>
</feature>
<gene>
    <name evidence="2" type="ORF">GCM10023189_16020</name>
</gene>
<dbReference type="InterPro" id="IPR047589">
    <property type="entry name" value="DUF11_rpt"/>
</dbReference>
<reference evidence="3" key="1">
    <citation type="journal article" date="2019" name="Int. J. Syst. Evol. Microbiol.">
        <title>The Global Catalogue of Microorganisms (GCM) 10K type strain sequencing project: providing services to taxonomists for standard genome sequencing and annotation.</title>
        <authorList>
            <consortium name="The Broad Institute Genomics Platform"/>
            <consortium name="The Broad Institute Genome Sequencing Center for Infectious Disease"/>
            <person name="Wu L."/>
            <person name="Ma J."/>
        </authorList>
    </citation>
    <scope>NUCLEOTIDE SEQUENCE [LARGE SCALE GENOMIC DNA]</scope>
    <source>
        <strain evidence="3">JCM 17927</strain>
    </source>
</reference>
<evidence type="ECO:0000259" key="1">
    <source>
        <dbReference type="Pfam" id="PF01345"/>
    </source>
</evidence>
<dbReference type="Gene3D" id="2.60.40.3440">
    <property type="match status" value="1"/>
</dbReference>
<dbReference type="Proteomes" id="UP001501175">
    <property type="component" value="Unassembled WGS sequence"/>
</dbReference>
<dbReference type="InterPro" id="IPR051172">
    <property type="entry name" value="Chlamydia_OmcB"/>
</dbReference>
<dbReference type="Pfam" id="PF17963">
    <property type="entry name" value="Big_9"/>
    <property type="match status" value="1"/>
</dbReference>
<comment type="caution">
    <text evidence="2">The sequence shown here is derived from an EMBL/GenBank/DDBJ whole genome shotgun (WGS) entry which is preliminary data.</text>
</comment>
<organism evidence="2 3">
    <name type="scientific">Nibrella saemangeumensis</name>
    <dbReference type="NCBI Taxonomy" id="1084526"/>
    <lineage>
        <taxon>Bacteria</taxon>
        <taxon>Pseudomonadati</taxon>
        <taxon>Bacteroidota</taxon>
        <taxon>Cytophagia</taxon>
        <taxon>Cytophagales</taxon>
        <taxon>Spirosomataceae</taxon>
        <taxon>Nibrella</taxon>
    </lineage>
</organism>
<evidence type="ECO:0000313" key="3">
    <source>
        <dbReference type="Proteomes" id="UP001501175"/>
    </source>
</evidence>
<dbReference type="PANTHER" id="PTHR34819:SF3">
    <property type="entry name" value="CELL SURFACE PROTEIN"/>
    <property type="match status" value="1"/>
</dbReference>
<dbReference type="InterPro" id="IPR013783">
    <property type="entry name" value="Ig-like_fold"/>
</dbReference>
<dbReference type="RefSeq" id="WP_345242333.1">
    <property type="nucleotide sequence ID" value="NZ_BAABHD010000021.1"/>
</dbReference>
<proteinExistence type="predicted"/>
<protein>
    <recommendedName>
        <fullName evidence="1">DUF11 domain-containing protein</fullName>
    </recommendedName>
</protein>
<dbReference type="EMBL" id="BAABHD010000021">
    <property type="protein sequence ID" value="GAA4452490.1"/>
    <property type="molecule type" value="Genomic_DNA"/>
</dbReference>
<evidence type="ECO:0000313" key="2">
    <source>
        <dbReference type="EMBL" id="GAA4452490.1"/>
    </source>
</evidence>
<dbReference type="InterPro" id="IPR001434">
    <property type="entry name" value="OmcB-like_DUF11"/>
</dbReference>
<keyword evidence="3" id="KW-1185">Reference proteome</keyword>
<dbReference type="Pfam" id="PF01345">
    <property type="entry name" value="DUF11"/>
    <property type="match status" value="1"/>
</dbReference>
<dbReference type="Gene3D" id="2.60.40.10">
    <property type="entry name" value="Immunoglobulins"/>
    <property type="match status" value="2"/>
</dbReference>
<accession>A0ABP8MLY9</accession>
<name>A0ABP8MLY9_9BACT</name>
<sequence>MKRILLVFFWVMIGLTSRWGHSQQISTNTVNYQVTYNPATDRYTALVIPNYNLPNGNNTTTTERGGTAQFTLKVPAQFVIQDIQDIRGTWEKNPLKLGPGQPNQNYAGAGLDPAFNYYVIGKSPSETEYGNLQSGVAVALFSFRGNGCFGPIAPLPPNDPFIAAADQRFSLNVGNSFYSRSGQPAGGNVVPLEQFVNIAGPAANCQTGTVANPDNATTQAGTPVTTTVLANDTRNGGPASTTNVTVSLTGPPASGTAVVNANGSITFTPAAGFTGPVSYTYTICSLTQPPQCASAVVSVTVLPVAAQPADLVVTKLVSRAQAAVGDVVSFTVTVQNVGPGNAMNVVVLDTLPRSAQVQVQGAAVVSRGSYNPGTGLWSIGNLNTGETVSMVLSVRLLAEGVVVNQASIQSSGASDPNLNNNVASACTSVPIVLCEGESLLVSIPGNYQNIQWFRNGQPIAGSTARSITITQAGNYTVSASNNTCPAGGCCPIIVTAGDCCVPVCTPVVLTKTKSGGLR</sequence>
<dbReference type="NCBIfam" id="TIGR01451">
    <property type="entry name" value="B_ant_repeat"/>
    <property type="match status" value="1"/>
</dbReference>